<evidence type="ECO:0000313" key="2">
    <source>
        <dbReference type="Proteomes" id="UP001597273"/>
    </source>
</evidence>
<dbReference type="RefSeq" id="WP_204893206.1">
    <property type="nucleotide sequence ID" value="NZ_JBHUFW010000008.1"/>
</dbReference>
<evidence type="ECO:0008006" key="3">
    <source>
        <dbReference type="Google" id="ProtNLM"/>
    </source>
</evidence>
<gene>
    <name evidence="1" type="ORF">ACFSDB_11375</name>
</gene>
<evidence type="ECO:0000313" key="1">
    <source>
        <dbReference type="EMBL" id="MFD1863518.1"/>
    </source>
</evidence>
<organism evidence="1 2">
    <name type="scientific">Planococcus chinensis</name>
    <dbReference type="NCBI Taxonomy" id="272917"/>
    <lineage>
        <taxon>Bacteria</taxon>
        <taxon>Bacillati</taxon>
        <taxon>Bacillota</taxon>
        <taxon>Bacilli</taxon>
        <taxon>Bacillales</taxon>
        <taxon>Caryophanaceae</taxon>
        <taxon>Planococcus</taxon>
    </lineage>
</organism>
<comment type="caution">
    <text evidence="1">The sequence shown here is derived from an EMBL/GenBank/DDBJ whole genome shotgun (WGS) entry which is preliminary data.</text>
</comment>
<dbReference type="EMBL" id="JBHUFW010000008">
    <property type="protein sequence ID" value="MFD1863518.1"/>
    <property type="molecule type" value="Genomic_DNA"/>
</dbReference>
<name>A0ABW4QIY5_9BACL</name>
<proteinExistence type="predicted"/>
<dbReference type="Proteomes" id="UP001597273">
    <property type="component" value="Unassembled WGS sequence"/>
</dbReference>
<sequence>MKLQSIEKLLETVCRFNYVKITQVFTRQDIDWVSVRCVPSTSTLELTYLTTGEVECFASVAEAAHAVHEQLRLQ</sequence>
<accession>A0ABW4QIY5</accession>
<protein>
    <recommendedName>
        <fullName evidence="3">DUF1797 family protein</fullName>
    </recommendedName>
</protein>
<reference evidence="2" key="1">
    <citation type="journal article" date="2019" name="Int. J. Syst. Evol. Microbiol.">
        <title>The Global Catalogue of Microorganisms (GCM) 10K type strain sequencing project: providing services to taxonomists for standard genome sequencing and annotation.</title>
        <authorList>
            <consortium name="The Broad Institute Genomics Platform"/>
            <consortium name="The Broad Institute Genome Sequencing Center for Infectious Disease"/>
            <person name="Wu L."/>
            <person name="Ma J."/>
        </authorList>
    </citation>
    <scope>NUCLEOTIDE SEQUENCE [LARGE SCALE GENOMIC DNA]</scope>
    <source>
        <strain evidence="2">CGMCC 1.15475</strain>
    </source>
</reference>
<keyword evidence="2" id="KW-1185">Reference proteome</keyword>